<dbReference type="AlphaFoldDB" id="A0A0N4ZUG3"/>
<keyword evidence="1" id="KW-1185">Reference proteome</keyword>
<dbReference type="STRING" id="131310.A0A0N4ZUG3"/>
<reference evidence="2" key="1">
    <citation type="submission" date="2017-02" db="UniProtKB">
        <authorList>
            <consortium name="WormBaseParasite"/>
        </authorList>
    </citation>
    <scope>IDENTIFICATION</scope>
</reference>
<evidence type="ECO:0000313" key="1">
    <source>
        <dbReference type="Proteomes" id="UP000038045"/>
    </source>
</evidence>
<accession>A0A0N4ZUG3</accession>
<dbReference type="WBParaSite" id="PTRK_0001222600.1">
    <property type="protein sequence ID" value="PTRK_0001222600.1"/>
    <property type="gene ID" value="PTRK_0001222600"/>
</dbReference>
<proteinExistence type="predicted"/>
<protein>
    <submittedName>
        <fullName evidence="2">H/ACA ribonucleoprotein complex subunit</fullName>
    </submittedName>
</protein>
<organism evidence="1 2">
    <name type="scientific">Parastrongyloides trichosuri</name>
    <name type="common">Possum-specific nematode worm</name>
    <dbReference type="NCBI Taxonomy" id="131310"/>
    <lineage>
        <taxon>Eukaryota</taxon>
        <taxon>Metazoa</taxon>
        <taxon>Ecdysozoa</taxon>
        <taxon>Nematoda</taxon>
        <taxon>Chromadorea</taxon>
        <taxon>Rhabditida</taxon>
        <taxon>Tylenchina</taxon>
        <taxon>Panagrolaimomorpha</taxon>
        <taxon>Strongyloidoidea</taxon>
        <taxon>Strongyloididae</taxon>
        <taxon>Parastrongyloides</taxon>
    </lineage>
</organism>
<evidence type="ECO:0000313" key="2">
    <source>
        <dbReference type="WBParaSite" id="PTRK_0001222600.1"/>
    </source>
</evidence>
<dbReference type="Proteomes" id="UP000038045">
    <property type="component" value="Unplaced"/>
</dbReference>
<sequence>MSSSDKKRSEVKIKPMSLRELKEIRKTQKNSGIIIKKLDKHLTFKWNSMDSLDKYVDKYKTSIIGKWISSLNGIVLGCVKAIAQQNCLIIEDQNCLHTDISFYFIIFSPKVGQSYNCTITKVEKKYVLGKLFDIVPCLIKHAPEETSIGSILSFKFVRAEFKGKLAMLSGTYNEEAGT</sequence>
<name>A0A0N4ZUG3_PARTI</name>